<comment type="caution">
    <text evidence="2">The sequence shown here is derived from an EMBL/GenBank/DDBJ whole genome shotgun (WGS) entry which is preliminary data.</text>
</comment>
<evidence type="ECO:0000313" key="2">
    <source>
        <dbReference type="EMBL" id="KAJ4351502.1"/>
    </source>
</evidence>
<keyword evidence="3" id="KW-1185">Reference proteome</keyword>
<gene>
    <name evidence="2" type="ORF">N0V89_006845</name>
</gene>
<dbReference type="Proteomes" id="UP001140513">
    <property type="component" value="Unassembled WGS sequence"/>
</dbReference>
<feature type="compositionally biased region" description="Polar residues" evidence="1">
    <location>
        <begin position="41"/>
        <end position="50"/>
    </location>
</feature>
<accession>A0A9W8XIE9</accession>
<sequence length="259" mass="28784">MADADATTKPSHAVGHLDPVLLEVGKGKQRRRLTKSPRPETASSHRSSFSRLMGRKESQKLQASRNVPLTRNDPERDLYLMSGANQERKTIAEIRQQTAQRQEISEDWNRPKLAKSLGMLDPNRPSIYIYGSGNETSAAANAQLDRELLREITDWVGIGGILKTTQVSVIPEEGICVDEKGERIYFPPKWNLPLFPWEEEVSRSSSTKSKESSSKGSLEYVTAGFAAVFEVADRYQAKDEPDQETHGVGQWLGRGACGG</sequence>
<dbReference type="AlphaFoldDB" id="A0A9W8XIE9"/>
<dbReference type="RefSeq" id="XP_056069858.1">
    <property type="nucleotide sequence ID" value="XM_056215611.1"/>
</dbReference>
<feature type="compositionally biased region" description="Polar residues" evidence="1">
    <location>
        <begin position="60"/>
        <end position="69"/>
    </location>
</feature>
<dbReference type="OrthoDB" id="3765547at2759"/>
<feature type="region of interest" description="Disordered" evidence="1">
    <location>
        <begin position="1"/>
        <end position="84"/>
    </location>
</feature>
<proteinExistence type="predicted"/>
<dbReference type="EMBL" id="JAPEUX010000005">
    <property type="protein sequence ID" value="KAJ4351502.1"/>
    <property type="molecule type" value="Genomic_DNA"/>
</dbReference>
<name>A0A9W8XIE9_9PLEO</name>
<evidence type="ECO:0000256" key="1">
    <source>
        <dbReference type="SAM" id="MobiDB-lite"/>
    </source>
</evidence>
<protein>
    <submittedName>
        <fullName evidence="2">Uncharacterized protein</fullName>
    </submittedName>
</protein>
<feature type="region of interest" description="Disordered" evidence="1">
    <location>
        <begin position="238"/>
        <end position="259"/>
    </location>
</feature>
<reference evidence="2" key="1">
    <citation type="submission" date="2022-10" db="EMBL/GenBank/DDBJ databases">
        <title>Tapping the CABI collections for fungal endophytes: first genome assemblies for Collariella, Neodidymelliopsis, Ascochyta clinopodiicola, Didymella pomorum, Didymosphaeria variabile, Neocosmospora piperis and Neocucurbitaria cava.</title>
        <authorList>
            <person name="Hill R."/>
        </authorList>
    </citation>
    <scope>NUCLEOTIDE SEQUENCE</scope>
    <source>
        <strain evidence="2">IMI 356815</strain>
    </source>
</reference>
<evidence type="ECO:0000313" key="3">
    <source>
        <dbReference type="Proteomes" id="UP001140513"/>
    </source>
</evidence>
<feature type="compositionally biased region" description="Gly residues" evidence="1">
    <location>
        <begin position="250"/>
        <end position="259"/>
    </location>
</feature>
<dbReference type="GeneID" id="80910375"/>
<organism evidence="2 3">
    <name type="scientific">Didymosphaeria variabile</name>
    <dbReference type="NCBI Taxonomy" id="1932322"/>
    <lineage>
        <taxon>Eukaryota</taxon>
        <taxon>Fungi</taxon>
        <taxon>Dikarya</taxon>
        <taxon>Ascomycota</taxon>
        <taxon>Pezizomycotina</taxon>
        <taxon>Dothideomycetes</taxon>
        <taxon>Pleosporomycetidae</taxon>
        <taxon>Pleosporales</taxon>
        <taxon>Massarineae</taxon>
        <taxon>Didymosphaeriaceae</taxon>
        <taxon>Didymosphaeria</taxon>
    </lineage>
</organism>